<dbReference type="AlphaFoldDB" id="A0A3S9Y3S8"/>
<keyword evidence="1" id="KW-0436">Ligase</keyword>
<name>A0A3S9Y3S8_9ACTN</name>
<reference evidence="7 8" key="1">
    <citation type="submission" date="2018-04" db="EMBL/GenBank/DDBJ databases">
        <title>Complete genome sequences of Streptomyces lydicus strain WYEC and characterization of antagonistic properties of biological control agents.</title>
        <authorList>
            <person name="Mariita R.M."/>
            <person name="Sello J.K."/>
        </authorList>
    </citation>
    <scope>NUCLEOTIDE SEQUENCE [LARGE SCALE GENOMIC DNA]</scope>
    <source>
        <strain evidence="7 8">WYEC 108</strain>
    </source>
</reference>
<gene>
    <name evidence="7" type="ORF">DDE74_00505</name>
</gene>
<evidence type="ECO:0000313" key="8">
    <source>
        <dbReference type="Proteomes" id="UP000275579"/>
    </source>
</evidence>
<dbReference type="InterPro" id="IPR011761">
    <property type="entry name" value="ATP-grasp"/>
</dbReference>
<protein>
    <recommendedName>
        <fullName evidence="6">ATP-grasp domain-containing protein</fullName>
    </recommendedName>
</protein>
<dbReference type="PANTHER" id="PTHR43585:SF2">
    <property type="entry name" value="ATP-GRASP ENZYME FSQD"/>
    <property type="match status" value="1"/>
</dbReference>
<proteinExistence type="predicted"/>
<evidence type="ECO:0000256" key="1">
    <source>
        <dbReference type="ARBA" id="ARBA00022598"/>
    </source>
</evidence>
<feature type="region of interest" description="Disordered" evidence="5">
    <location>
        <begin position="400"/>
        <end position="429"/>
    </location>
</feature>
<dbReference type="Proteomes" id="UP000275579">
    <property type="component" value="Chromosome"/>
</dbReference>
<dbReference type="GO" id="GO:0016874">
    <property type="term" value="F:ligase activity"/>
    <property type="evidence" value="ECO:0007669"/>
    <property type="project" value="UniProtKB-KW"/>
</dbReference>
<evidence type="ECO:0000313" key="7">
    <source>
        <dbReference type="EMBL" id="AZS69662.1"/>
    </source>
</evidence>
<evidence type="ECO:0000256" key="4">
    <source>
        <dbReference type="PROSITE-ProRule" id="PRU00409"/>
    </source>
</evidence>
<accession>A0A3S9Y3S8</accession>
<dbReference type="InterPro" id="IPR040570">
    <property type="entry name" value="LAL_C2"/>
</dbReference>
<keyword evidence="2 4" id="KW-0547">Nucleotide-binding</keyword>
<dbReference type="SUPFAM" id="SSF56059">
    <property type="entry name" value="Glutathione synthetase ATP-binding domain-like"/>
    <property type="match status" value="1"/>
</dbReference>
<keyword evidence="3 4" id="KW-0067">ATP-binding</keyword>
<organism evidence="7 8">
    <name type="scientific">Streptomyces lydicus</name>
    <dbReference type="NCBI Taxonomy" id="47763"/>
    <lineage>
        <taxon>Bacteria</taxon>
        <taxon>Bacillati</taxon>
        <taxon>Actinomycetota</taxon>
        <taxon>Actinomycetes</taxon>
        <taxon>Kitasatosporales</taxon>
        <taxon>Streptomycetaceae</taxon>
        <taxon>Streptomyces</taxon>
    </lineage>
</organism>
<dbReference type="GO" id="GO:0046872">
    <property type="term" value="F:metal ion binding"/>
    <property type="evidence" value="ECO:0007669"/>
    <property type="project" value="InterPro"/>
</dbReference>
<sequence length="429" mass="43674">MTLVVIGANPTVARAAEALPGDLLHVQLPGAPALDRDDGRMAGTRQVHTVDFHDGPAFLAFVDEVLKPLSPTAVVSLTELGLEPAAAAAERLGVRGVAPAVVRRTRDKLEMRRVLERKAPHLNPAFASGGDPDAVARLFAGHTPVVAKPVSGVGSNAVALVDRAADLPADRRTGGTLLEAFVGGLEFSVETLSADGRHTVVGIAQKGTTGSFVEVSHMMPPPSLDAGGRARVEEAVGQLLDALGLTDGPSHTEVKVDGDRVIVIETHNRLGGDGIADLVRLTTGIDWRVAALGWAVGAGVPRGPAAAATAATVFFTAPPGTVTDVAPPPSLTHGTIVEWEVAVEPGDPVRPLRSSTDRLGTAVIAAAEATACVAAVAELTALPIVTTQPDATVPSARLVADARSTARPDAAPPASTAPPSTAAQPAPVA</sequence>
<feature type="domain" description="ATP-grasp" evidence="6">
    <location>
        <begin position="112"/>
        <end position="296"/>
    </location>
</feature>
<dbReference type="InterPro" id="IPR052032">
    <property type="entry name" value="ATP-dep_AA_Ligase"/>
</dbReference>
<evidence type="ECO:0000256" key="5">
    <source>
        <dbReference type="SAM" id="MobiDB-lite"/>
    </source>
</evidence>
<dbReference type="Gene3D" id="3.40.50.20">
    <property type="match status" value="1"/>
</dbReference>
<dbReference type="EMBL" id="CP029042">
    <property type="protein sequence ID" value="AZS69662.1"/>
    <property type="molecule type" value="Genomic_DNA"/>
</dbReference>
<dbReference type="PROSITE" id="PS50975">
    <property type="entry name" value="ATP_GRASP"/>
    <property type="match status" value="1"/>
</dbReference>
<dbReference type="GO" id="GO:0005524">
    <property type="term" value="F:ATP binding"/>
    <property type="evidence" value="ECO:0007669"/>
    <property type="project" value="UniProtKB-UniRule"/>
</dbReference>
<dbReference type="Pfam" id="PF13535">
    <property type="entry name" value="ATP-grasp_4"/>
    <property type="match status" value="1"/>
</dbReference>
<dbReference type="Gene3D" id="3.30.470.20">
    <property type="entry name" value="ATP-grasp fold, B domain"/>
    <property type="match status" value="1"/>
</dbReference>
<evidence type="ECO:0000256" key="3">
    <source>
        <dbReference type="ARBA" id="ARBA00022840"/>
    </source>
</evidence>
<evidence type="ECO:0000256" key="2">
    <source>
        <dbReference type="ARBA" id="ARBA00022741"/>
    </source>
</evidence>
<dbReference type="Pfam" id="PF18603">
    <property type="entry name" value="LAL_C2"/>
    <property type="match status" value="1"/>
</dbReference>
<dbReference type="RefSeq" id="WP_127148899.1">
    <property type="nucleotide sequence ID" value="NZ_CP029042.1"/>
</dbReference>
<feature type="compositionally biased region" description="Low complexity" evidence="5">
    <location>
        <begin position="401"/>
        <end position="429"/>
    </location>
</feature>
<evidence type="ECO:0000259" key="6">
    <source>
        <dbReference type="PROSITE" id="PS50975"/>
    </source>
</evidence>
<dbReference type="PANTHER" id="PTHR43585">
    <property type="entry name" value="FUMIPYRROLE BIOSYNTHESIS PROTEIN C"/>
    <property type="match status" value="1"/>
</dbReference>